<dbReference type="Proteomes" id="UP000440224">
    <property type="component" value="Unassembled WGS sequence"/>
</dbReference>
<accession>A0A6N7PJK1</accession>
<proteinExistence type="predicted"/>
<evidence type="ECO:0000313" key="2">
    <source>
        <dbReference type="EMBL" id="MRG92109.1"/>
    </source>
</evidence>
<name>A0A6N7PJK1_9BACT</name>
<sequence>MTSTMKNEGKTTAMIERQTSRLPSIAWLGLAFGSMVLSAGIAASARPQRRFGSSKRLELANFVGEWVPSLLLIGVYNKLVKIEHELLSSRGVVR</sequence>
<protein>
    <submittedName>
        <fullName evidence="2">Uncharacterized protein</fullName>
    </submittedName>
</protein>
<dbReference type="OrthoDB" id="288286at2"/>
<dbReference type="EMBL" id="WJIE01000002">
    <property type="protein sequence ID" value="MRG92109.1"/>
    <property type="molecule type" value="Genomic_DNA"/>
</dbReference>
<keyword evidence="1" id="KW-1133">Transmembrane helix</keyword>
<organism evidence="2 3">
    <name type="scientific">Polyangium spumosum</name>
    <dbReference type="NCBI Taxonomy" id="889282"/>
    <lineage>
        <taxon>Bacteria</taxon>
        <taxon>Pseudomonadati</taxon>
        <taxon>Myxococcota</taxon>
        <taxon>Polyangia</taxon>
        <taxon>Polyangiales</taxon>
        <taxon>Polyangiaceae</taxon>
        <taxon>Polyangium</taxon>
    </lineage>
</organism>
<dbReference type="AlphaFoldDB" id="A0A6N7PJK1"/>
<evidence type="ECO:0000313" key="3">
    <source>
        <dbReference type="Proteomes" id="UP000440224"/>
    </source>
</evidence>
<comment type="caution">
    <text evidence="2">The sequence shown here is derived from an EMBL/GenBank/DDBJ whole genome shotgun (WGS) entry which is preliminary data.</text>
</comment>
<keyword evidence="1" id="KW-0472">Membrane</keyword>
<evidence type="ECO:0000256" key="1">
    <source>
        <dbReference type="SAM" id="Phobius"/>
    </source>
</evidence>
<keyword evidence="1" id="KW-0812">Transmembrane</keyword>
<feature type="transmembrane region" description="Helical" evidence="1">
    <location>
        <begin position="24"/>
        <end position="45"/>
    </location>
</feature>
<keyword evidence="3" id="KW-1185">Reference proteome</keyword>
<gene>
    <name evidence="2" type="ORF">GF068_09240</name>
</gene>
<reference evidence="2 3" key="1">
    <citation type="submission" date="2019-10" db="EMBL/GenBank/DDBJ databases">
        <title>A soil myxobacterium in the family Polyangiaceae.</title>
        <authorList>
            <person name="Li Y."/>
            <person name="Wang J."/>
        </authorList>
    </citation>
    <scope>NUCLEOTIDE SEQUENCE [LARGE SCALE GENOMIC DNA]</scope>
    <source>
        <strain evidence="2 3">DSM 14734</strain>
    </source>
</reference>